<organism evidence="1 2">
    <name type="scientific">Gossypium harknessii</name>
    <dbReference type="NCBI Taxonomy" id="34285"/>
    <lineage>
        <taxon>Eukaryota</taxon>
        <taxon>Viridiplantae</taxon>
        <taxon>Streptophyta</taxon>
        <taxon>Embryophyta</taxon>
        <taxon>Tracheophyta</taxon>
        <taxon>Spermatophyta</taxon>
        <taxon>Magnoliopsida</taxon>
        <taxon>eudicotyledons</taxon>
        <taxon>Gunneridae</taxon>
        <taxon>Pentapetalae</taxon>
        <taxon>rosids</taxon>
        <taxon>malvids</taxon>
        <taxon>Malvales</taxon>
        <taxon>Malvaceae</taxon>
        <taxon>Malvoideae</taxon>
        <taxon>Gossypium</taxon>
    </lineage>
</organism>
<reference evidence="1 2" key="1">
    <citation type="journal article" date="2019" name="Genome Biol. Evol.">
        <title>Insights into the evolution of the New World diploid cottons (Gossypium, subgenus Houzingenia) based on genome sequencing.</title>
        <authorList>
            <person name="Grover C.E."/>
            <person name="Arick M.A. 2nd"/>
            <person name="Thrash A."/>
            <person name="Conover J.L."/>
            <person name="Sanders W.S."/>
            <person name="Peterson D.G."/>
            <person name="Frelichowski J.E."/>
            <person name="Scheffler J.A."/>
            <person name="Scheffler B.E."/>
            <person name="Wendel J.F."/>
        </authorList>
    </citation>
    <scope>NUCLEOTIDE SEQUENCE [LARGE SCALE GENOMIC DNA]</scope>
    <source>
        <strain evidence="1">0</strain>
        <tissue evidence="1">Leaf</tissue>
    </source>
</reference>
<name>A0A7J9GM68_9ROSI</name>
<accession>A0A7J9GM68</accession>
<protein>
    <submittedName>
        <fullName evidence="1">Uncharacterized protein</fullName>
    </submittedName>
</protein>
<keyword evidence="2" id="KW-1185">Reference proteome</keyword>
<dbReference type="Proteomes" id="UP000593560">
    <property type="component" value="Unassembled WGS sequence"/>
</dbReference>
<proteinExistence type="predicted"/>
<sequence>MFAWVNNFLVGTCSSEVFGVINMSIQKPSQMKFWIILMFQDGQFFIAGAIGMVQEPQHLVIGSTYFCGAEGNIRKISQAGVESANVRKRKDRESQLPLPN</sequence>
<evidence type="ECO:0000313" key="2">
    <source>
        <dbReference type="Proteomes" id="UP000593560"/>
    </source>
</evidence>
<dbReference type="AlphaFoldDB" id="A0A7J9GM68"/>
<evidence type="ECO:0000313" key="1">
    <source>
        <dbReference type="EMBL" id="MBA0798184.1"/>
    </source>
</evidence>
<comment type="caution">
    <text evidence="1">The sequence shown here is derived from an EMBL/GenBank/DDBJ whole genome shotgun (WGS) entry which is preliminary data.</text>
</comment>
<gene>
    <name evidence="1" type="ORF">Gohar_008800</name>
</gene>
<dbReference type="EMBL" id="JABFAD010000005">
    <property type="protein sequence ID" value="MBA0798184.1"/>
    <property type="molecule type" value="Genomic_DNA"/>
</dbReference>
<feature type="non-terminal residue" evidence="1">
    <location>
        <position position="100"/>
    </location>
</feature>